<evidence type="ECO:0000313" key="3">
    <source>
        <dbReference type="Proteomes" id="UP001457282"/>
    </source>
</evidence>
<feature type="coiled-coil region" evidence="1">
    <location>
        <begin position="161"/>
        <end position="195"/>
    </location>
</feature>
<comment type="caution">
    <text evidence="2">The sequence shown here is derived from an EMBL/GenBank/DDBJ whole genome shotgun (WGS) entry which is preliminary data.</text>
</comment>
<dbReference type="EMBL" id="JBEDUW010000007">
    <property type="protein sequence ID" value="KAK9912934.1"/>
    <property type="molecule type" value="Genomic_DNA"/>
</dbReference>
<keyword evidence="1" id="KW-0175">Coiled coil</keyword>
<organism evidence="2 3">
    <name type="scientific">Rubus argutus</name>
    <name type="common">Southern blackberry</name>
    <dbReference type="NCBI Taxonomy" id="59490"/>
    <lineage>
        <taxon>Eukaryota</taxon>
        <taxon>Viridiplantae</taxon>
        <taxon>Streptophyta</taxon>
        <taxon>Embryophyta</taxon>
        <taxon>Tracheophyta</taxon>
        <taxon>Spermatophyta</taxon>
        <taxon>Magnoliopsida</taxon>
        <taxon>eudicotyledons</taxon>
        <taxon>Gunneridae</taxon>
        <taxon>Pentapetalae</taxon>
        <taxon>rosids</taxon>
        <taxon>fabids</taxon>
        <taxon>Rosales</taxon>
        <taxon>Rosaceae</taxon>
        <taxon>Rosoideae</taxon>
        <taxon>Rosoideae incertae sedis</taxon>
        <taxon>Rubus</taxon>
    </lineage>
</organism>
<accession>A0AAW1W162</accession>
<sequence>MTEKGEKSESVHISCPLFASLCTRQRSMQHTNKQITPNSKEFSSDSNIVNAEKIILKVRRRATTKLLEHIREIVLKNPIERLPLFKAEIEKLIAAFTEYGIDPLPLKDKVEKLMADIAVYNSMRSACSGKIAAEVQHQMVAENKSRLDRAFNLQTSEKCKYESLVESLACAEWNRDKLKREQERLEERIDKLRLSISGSAVEIDKHKSAVDSLLIQKIEIAKTPVLTSKDAKTLKKLENSLKSQCNGVKDFTFKIS</sequence>
<reference evidence="2 3" key="1">
    <citation type="journal article" date="2023" name="G3 (Bethesda)">
        <title>A chromosome-length genome assembly and annotation of blackberry (Rubus argutus, cv. 'Hillquist').</title>
        <authorList>
            <person name="Bruna T."/>
            <person name="Aryal R."/>
            <person name="Dudchenko O."/>
            <person name="Sargent D.J."/>
            <person name="Mead D."/>
            <person name="Buti M."/>
            <person name="Cavallini A."/>
            <person name="Hytonen T."/>
            <person name="Andres J."/>
            <person name="Pham M."/>
            <person name="Weisz D."/>
            <person name="Mascagni F."/>
            <person name="Usai G."/>
            <person name="Natali L."/>
            <person name="Bassil N."/>
            <person name="Fernandez G.E."/>
            <person name="Lomsadze A."/>
            <person name="Armour M."/>
            <person name="Olukolu B."/>
            <person name="Poorten T."/>
            <person name="Britton C."/>
            <person name="Davik J."/>
            <person name="Ashrafi H."/>
            <person name="Aiden E.L."/>
            <person name="Borodovsky M."/>
            <person name="Worthington M."/>
        </authorList>
    </citation>
    <scope>NUCLEOTIDE SEQUENCE [LARGE SCALE GENOMIC DNA]</scope>
    <source>
        <strain evidence="2">PI 553951</strain>
    </source>
</reference>
<evidence type="ECO:0000313" key="2">
    <source>
        <dbReference type="EMBL" id="KAK9912934.1"/>
    </source>
</evidence>
<protein>
    <submittedName>
        <fullName evidence="2">Uncharacterized protein</fullName>
    </submittedName>
</protein>
<keyword evidence="3" id="KW-1185">Reference proteome</keyword>
<dbReference type="AlphaFoldDB" id="A0AAW1W162"/>
<name>A0AAW1W162_RUBAR</name>
<gene>
    <name evidence="2" type="ORF">M0R45_036766</name>
</gene>
<evidence type="ECO:0000256" key="1">
    <source>
        <dbReference type="SAM" id="Coils"/>
    </source>
</evidence>
<proteinExistence type="predicted"/>
<dbReference type="Proteomes" id="UP001457282">
    <property type="component" value="Unassembled WGS sequence"/>
</dbReference>